<reference evidence="1" key="1">
    <citation type="submission" date="2021-01" db="EMBL/GenBank/DDBJ databases">
        <title>Intestinitalea alba gen. nov., sp. nov., a novel genus of the family Enterobacteriaceae, isolated from the gut of the plastic-eating mealworm Tenebrio molitor L.</title>
        <authorList>
            <person name="Yang Y."/>
        </authorList>
    </citation>
    <scope>NUCLEOTIDE SEQUENCE</scope>
    <source>
        <strain evidence="1">BIT-L3</strain>
    </source>
</reference>
<protein>
    <submittedName>
        <fullName evidence="1">YqjK-like family protein</fullName>
    </submittedName>
</protein>
<gene>
    <name evidence="1" type="ORF">JJB97_09835</name>
</gene>
<keyword evidence="2" id="KW-1185">Reference proteome</keyword>
<evidence type="ECO:0000313" key="1">
    <source>
        <dbReference type="EMBL" id="MBK4715627.1"/>
    </source>
</evidence>
<dbReference type="AlphaFoldDB" id="A0A8K0V243"/>
<dbReference type="Pfam" id="PF13997">
    <property type="entry name" value="YqjK"/>
    <property type="match status" value="1"/>
</dbReference>
<dbReference type="Proteomes" id="UP000659047">
    <property type="component" value="Unassembled WGS sequence"/>
</dbReference>
<dbReference type="InterPro" id="IPR025612">
    <property type="entry name" value="YqjK"/>
</dbReference>
<name>A0A8K0V243_9ENTR</name>
<dbReference type="RefSeq" id="WP_238713844.1">
    <property type="nucleotide sequence ID" value="NZ_JAEPBH010000022.1"/>
</dbReference>
<proteinExistence type="predicted"/>
<evidence type="ECO:0000313" key="2">
    <source>
        <dbReference type="Proteomes" id="UP000659047"/>
    </source>
</evidence>
<accession>A0A8K0V243</accession>
<organism evidence="1 2">
    <name type="scientific">Tenebrionibacter intestinalis</name>
    <dbReference type="NCBI Taxonomy" id="2799638"/>
    <lineage>
        <taxon>Bacteria</taxon>
        <taxon>Pseudomonadati</taxon>
        <taxon>Pseudomonadota</taxon>
        <taxon>Gammaproteobacteria</taxon>
        <taxon>Enterobacterales</taxon>
        <taxon>Enterobacteriaceae</taxon>
        <taxon>Tenebrionibacter/Tenebrionicola group</taxon>
        <taxon>Tenebrionibacter</taxon>
    </lineage>
</organism>
<comment type="caution">
    <text evidence="1">The sequence shown here is derived from an EMBL/GenBank/DDBJ whole genome shotgun (WGS) entry which is preliminary data.</text>
</comment>
<dbReference type="EMBL" id="JAEPBH010000022">
    <property type="protein sequence ID" value="MBK4715627.1"/>
    <property type="molecule type" value="Genomic_DNA"/>
</dbReference>
<sequence>MNSSKERARRTADLLSQIQQQRLDLSAGCRDWEYVTSPLDRGWKRLLNVRTWAIASSSLAAIWSVRHPRFLMRWGKRALGVWSSWRLLRKALRNMRT</sequence>